<reference evidence="1" key="2">
    <citation type="journal article" date="2015" name="Fish Shellfish Immunol.">
        <title>Early steps in the European eel (Anguilla anguilla)-Vibrio vulnificus interaction in the gills: Role of the RtxA13 toxin.</title>
        <authorList>
            <person name="Callol A."/>
            <person name="Pajuelo D."/>
            <person name="Ebbesson L."/>
            <person name="Teles M."/>
            <person name="MacKenzie S."/>
            <person name="Amaro C."/>
        </authorList>
    </citation>
    <scope>NUCLEOTIDE SEQUENCE</scope>
</reference>
<evidence type="ECO:0000313" key="1">
    <source>
        <dbReference type="EMBL" id="JAH78905.1"/>
    </source>
</evidence>
<proteinExistence type="predicted"/>
<dbReference type="EMBL" id="GBXM01029672">
    <property type="protein sequence ID" value="JAH78905.1"/>
    <property type="molecule type" value="Transcribed_RNA"/>
</dbReference>
<reference evidence="1" key="1">
    <citation type="submission" date="2014-11" db="EMBL/GenBank/DDBJ databases">
        <authorList>
            <person name="Amaro Gonzalez C."/>
        </authorList>
    </citation>
    <scope>NUCLEOTIDE SEQUENCE</scope>
</reference>
<organism evidence="1">
    <name type="scientific">Anguilla anguilla</name>
    <name type="common">European freshwater eel</name>
    <name type="synonym">Muraena anguilla</name>
    <dbReference type="NCBI Taxonomy" id="7936"/>
    <lineage>
        <taxon>Eukaryota</taxon>
        <taxon>Metazoa</taxon>
        <taxon>Chordata</taxon>
        <taxon>Craniata</taxon>
        <taxon>Vertebrata</taxon>
        <taxon>Euteleostomi</taxon>
        <taxon>Actinopterygii</taxon>
        <taxon>Neopterygii</taxon>
        <taxon>Teleostei</taxon>
        <taxon>Anguilliformes</taxon>
        <taxon>Anguillidae</taxon>
        <taxon>Anguilla</taxon>
    </lineage>
</organism>
<protein>
    <submittedName>
        <fullName evidence="1">Uncharacterized protein</fullName>
    </submittedName>
</protein>
<accession>A0A0E9VND1</accession>
<sequence length="87" mass="9943">MKLHHWSAGSRVLGPAAHILGFNLVCFFLYCESQGSPGHREHLCYFSHDLEGSRINSLQNKNSRLHKFFLNQGPARLFQNSPDFSEL</sequence>
<dbReference type="AlphaFoldDB" id="A0A0E9VND1"/>
<name>A0A0E9VND1_ANGAN</name>